<dbReference type="AlphaFoldDB" id="A0A0F9E3P9"/>
<comment type="caution">
    <text evidence="1">The sequence shown here is derived from an EMBL/GenBank/DDBJ whole genome shotgun (WGS) entry which is preliminary data.</text>
</comment>
<proteinExistence type="predicted"/>
<evidence type="ECO:0000313" key="1">
    <source>
        <dbReference type="EMBL" id="KKL24536.1"/>
    </source>
</evidence>
<name>A0A0F9E3P9_9ZZZZ</name>
<dbReference type="EMBL" id="LAZR01036556">
    <property type="protein sequence ID" value="KKL24536.1"/>
    <property type="molecule type" value="Genomic_DNA"/>
</dbReference>
<organism evidence="1">
    <name type="scientific">marine sediment metagenome</name>
    <dbReference type="NCBI Taxonomy" id="412755"/>
    <lineage>
        <taxon>unclassified sequences</taxon>
        <taxon>metagenomes</taxon>
        <taxon>ecological metagenomes</taxon>
    </lineage>
</organism>
<sequence>MNRHLDPYGFMIPEIFPSAEADSPLNLVSSCPCEFWFDGQDASTFTLNGVNVIQQDDKSGFARHISNAVDARRPSYDVATGRVSFVAANNDYLQSAAFGAPLTQPFIIFFVYKITGSLANVEVVFSGADAIDFEIFYSNMNKFVMEAPTTLQSSGANNANDNIHVGLFNGASSEYWINGVLGVTGNAGTNALGGITLGASFLLANFADVDIMEVIVFNADISDVDRDIITGYLANKWDITATTTHKGYVLTTE</sequence>
<protein>
    <recommendedName>
        <fullName evidence="2">LamG-like jellyroll fold domain-containing protein</fullName>
    </recommendedName>
</protein>
<reference evidence="1" key="1">
    <citation type="journal article" date="2015" name="Nature">
        <title>Complex archaea that bridge the gap between prokaryotes and eukaryotes.</title>
        <authorList>
            <person name="Spang A."/>
            <person name="Saw J.H."/>
            <person name="Jorgensen S.L."/>
            <person name="Zaremba-Niedzwiedzka K."/>
            <person name="Martijn J."/>
            <person name="Lind A.E."/>
            <person name="van Eijk R."/>
            <person name="Schleper C."/>
            <person name="Guy L."/>
            <person name="Ettema T.J."/>
        </authorList>
    </citation>
    <scope>NUCLEOTIDE SEQUENCE</scope>
</reference>
<gene>
    <name evidence="1" type="ORF">LCGC14_2414350</name>
</gene>
<evidence type="ECO:0008006" key="2">
    <source>
        <dbReference type="Google" id="ProtNLM"/>
    </source>
</evidence>
<accession>A0A0F9E3P9</accession>